<evidence type="ECO:0000256" key="1">
    <source>
        <dbReference type="ARBA" id="ARBA00004479"/>
    </source>
</evidence>
<gene>
    <name evidence="16" type="ORF">OIU77_021677</name>
</gene>
<keyword evidence="10" id="KW-0325">Glycoprotein</keyword>
<evidence type="ECO:0000256" key="13">
    <source>
        <dbReference type="SAM" id="Phobius"/>
    </source>
</evidence>
<reference evidence="16" key="1">
    <citation type="submission" date="2022-10" db="EMBL/GenBank/DDBJ databases">
        <authorList>
            <person name="Hyden B.L."/>
            <person name="Feng K."/>
            <person name="Yates T."/>
            <person name="Jawdy S."/>
            <person name="Smart L.B."/>
            <person name="Muchero W."/>
        </authorList>
    </citation>
    <scope>NUCLEOTIDE SEQUENCE</scope>
    <source>
        <tissue evidence="16">Shoot tip</tissue>
    </source>
</reference>
<dbReference type="Pfam" id="PF00560">
    <property type="entry name" value="LRR_1"/>
    <property type="match status" value="3"/>
</dbReference>
<keyword evidence="3" id="KW-0723">Serine/threonine-protein kinase</keyword>
<dbReference type="Gene3D" id="2.60.120.430">
    <property type="entry name" value="Galactose-binding lectin"/>
    <property type="match status" value="1"/>
</dbReference>
<name>A0ABQ9CAS3_9ROSI</name>
<dbReference type="PROSITE" id="PS51257">
    <property type="entry name" value="PROKAR_LIPOPROTEIN"/>
    <property type="match status" value="1"/>
</dbReference>
<keyword evidence="4" id="KW-0597">Phosphoprotein</keyword>
<keyword evidence="13" id="KW-1133">Transmembrane helix</keyword>
<evidence type="ECO:0000313" key="17">
    <source>
        <dbReference type="Proteomes" id="UP001141253"/>
    </source>
</evidence>
<dbReference type="Gene3D" id="3.80.10.10">
    <property type="entry name" value="Ribonuclease Inhibitor"/>
    <property type="match status" value="3"/>
</dbReference>
<dbReference type="EC" id="2.7.11.1" evidence="2"/>
<dbReference type="InterPro" id="IPR051824">
    <property type="entry name" value="LRR_Rcpt-Like_S/T_Kinase"/>
</dbReference>
<evidence type="ECO:0000313" key="16">
    <source>
        <dbReference type="EMBL" id="KAJ6396696.1"/>
    </source>
</evidence>
<evidence type="ECO:0000256" key="3">
    <source>
        <dbReference type="ARBA" id="ARBA00022527"/>
    </source>
</evidence>
<organism evidence="16 17">
    <name type="scientific">Salix suchowensis</name>
    <dbReference type="NCBI Taxonomy" id="1278906"/>
    <lineage>
        <taxon>Eukaryota</taxon>
        <taxon>Viridiplantae</taxon>
        <taxon>Streptophyta</taxon>
        <taxon>Embryophyta</taxon>
        <taxon>Tracheophyta</taxon>
        <taxon>Spermatophyta</taxon>
        <taxon>Magnoliopsida</taxon>
        <taxon>eudicotyledons</taxon>
        <taxon>Gunneridae</taxon>
        <taxon>Pentapetalae</taxon>
        <taxon>rosids</taxon>
        <taxon>fabids</taxon>
        <taxon>Malpighiales</taxon>
        <taxon>Salicaceae</taxon>
        <taxon>Saliceae</taxon>
        <taxon>Salix</taxon>
    </lineage>
</organism>
<evidence type="ECO:0000256" key="14">
    <source>
        <dbReference type="SAM" id="SignalP"/>
    </source>
</evidence>
<feature type="transmembrane region" description="Helical" evidence="13">
    <location>
        <begin position="613"/>
        <end position="635"/>
    </location>
</feature>
<dbReference type="InterPro" id="IPR001611">
    <property type="entry name" value="Leu-rich_rpt"/>
</dbReference>
<comment type="subcellular location">
    <subcellularLocation>
        <location evidence="1">Membrane</location>
        <topology evidence="1">Single-pass type I membrane protein</topology>
    </subcellularLocation>
</comment>
<reference evidence="16" key="2">
    <citation type="journal article" date="2023" name="Int. J. Mol. Sci.">
        <title>De Novo Assembly and Annotation of 11 Diverse Shrub Willow (Salix) Genomes Reveals Novel Gene Organization in Sex-Linked Regions.</title>
        <authorList>
            <person name="Hyden B."/>
            <person name="Feng K."/>
            <person name="Yates T.B."/>
            <person name="Jawdy S."/>
            <person name="Cereghino C."/>
            <person name="Smart L.B."/>
            <person name="Muchero W."/>
        </authorList>
    </citation>
    <scope>NUCLEOTIDE SEQUENCE</scope>
    <source>
        <tissue evidence="16">Shoot tip</tissue>
    </source>
</reference>
<comment type="catalytic activity">
    <reaction evidence="12">
        <text>L-seryl-[protein] + ATP = O-phospho-L-seryl-[protein] + ADP + H(+)</text>
        <dbReference type="Rhea" id="RHEA:17989"/>
        <dbReference type="Rhea" id="RHEA-COMP:9863"/>
        <dbReference type="Rhea" id="RHEA-COMP:11604"/>
        <dbReference type="ChEBI" id="CHEBI:15378"/>
        <dbReference type="ChEBI" id="CHEBI:29999"/>
        <dbReference type="ChEBI" id="CHEBI:30616"/>
        <dbReference type="ChEBI" id="CHEBI:83421"/>
        <dbReference type="ChEBI" id="CHEBI:456216"/>
        <dbReference type="EC" id="2.7.11.1"/>
    </reaction>
</comment>
<evidence type="ECO:0000256" key="12">
    <source>
        <dbReference type="ARBA" id="ARBA00048679"/>
    </source>
</evidence>
<keyword evidence="13" id="KW-0812">Transmembrane</keyword>
<evidence type="ECO:0000256" key="2">
    <source>
        <dbReference type="ARBA" id="ARBA00012513"/>
    </source>
</evidence>
<dbReference type="InterPro" id="IPR021720">
    <property type="entry name" value="Malectin_dom"/>
</dbReference>
<evidence type="ECO:0000256" key="9">
    <source>
        <dbReference type="ARBA" id="ARBA00023170"/>
    </source>
</evidence>
<comment type="catalytic activity">
    <reaction evidence="11">
        <text>L-threonyl-[protein] + ATP = O-phospho-L-threonyl-[protein] + ADP + H(+)</text>
        <dbReference type="Rhea" id="RHEA:46608"/>
        <dbReference type="Rhea" id="RHEA-COMP:11060"/>
        <dbReference type="Rhea" id="RHEA-COMP:11605"/>
        <dbReference type="ChEBI" id="CHEBI:15378"/>
        <dbReference type="ChEBI" id="CHEBI:30013"/>
        <dbReference type="ChEBI" id="CHEBI:30616"/>
        <dbReference type="ChEBI" id="CHEBI:61977"/>
        <dbReference type="ChEBI" id="CHEBI:456216"/>
        <dbReference type="EC" id="2.7.11.1"/>
    </reaction>
</comment>
<accession>A0ABQ9CAS3</accession>
<keyword evidence="6 14" id="KW-0732">Signal</keyword>
<protein>
    <recommendedName>
        <fullName evidence="2">non-specific serine/threonine protein kinase</fullName>
        <ecNumber evidence="2">2.7.11.1</ecNumber>
    </recommendedName>
</protein>
<evidence type="ECO:0000256" key="6">
    <source>
        <dbReference type="ARBA" id="ARBA00022729"/>
    </source>
</evidence>
<keyword evidence="9" id="KW-0675">Receptor</keyword>
<dbReference type="EMBL" id="JAPFFI010000004">
    <property type="protein sequence ID" value="KAJ6396696.1"/>
    <property type="molecule type" value="Genomic_DNA"/>
</dbReference>
<keyword evidence="5" id="KW-0808">Transferase</keyword>
<dbReference type="PANTHER" id="PTHR48006:SF72">
    <property type="entry name" value="LRR RECEPTOR-LIKE SERINE_THREONINE-PROTEIN KINASE RFK1-RELATED"/>
    <property type="match status" value="1"/>
</dbReference>
<feature type="chain" id="PRO_5047166660" description="non-specific serine/threonine protein kinase" evidence="14">
    <location>
        <begin position="19"/>
        <end position="655"/>
    </location>
</feature>
<evidence type="ECO:0000256" key="4">
    <source>
        <dbReference type="ARBA" id="ARBA00022553"/>
    </source>
</evidence>
<keyword evidence="7" id="KW-0547">Nucleotide-binding</keyword>
<evidence type="ECO:0000256" key="11">
    <source>
        <dbReference type="ARBA" id="ARBA00047899"/>
    </source>
</evidence>
<keyword evidence="17" id="KW-1185">Reference proteome</keyword>
<comment type="caution">
    <text evidence="16">The sequence shown here is derived from an EMBL/GenBank/DDBJ whole genome shotgun (WGS) entry which is preliminary data.</text>
</comment>
<evidence type="ECO:0000256" key="8">
    <source>
        <dbReference type="ARBA" id="ARBA00022840"/>
    </source>
</evidence>
<sequence length="655" mass="73125">MLAGKLFVFLIVSLTSCCFRLPTFPEAKLVQEEVDALEEIARTLGSKYWKFNADTCEIEMVGVTQVPPKNSAQRIDCECNKGNNSDCHVTRMELKRYNLPGVLPTQLVNLPRLQVVDFAYNYLNGTLPREWASMQLTSISVVVNRLSGEIPKEPGNITTLTTLSLEANQFSGTIPPDLGKLINLQELRLSSNHLSGNLPVSFAGLVNLTDFRINDNNFSGTIPIFIQNWKKLKRLEMHATGLEGPIPSNISLLNNLVELRISDLNGPTQGFPMLITMTGMIRLILRNCNISGELPAYLWTMKSLEVLDVSFNKLVGKIPDTISADRLRFVFLTGNLLSGDVPDSILRNGINVDLSYNNFVFQGPEQPVCQENLNLNLNLFRSSSMGNNSRRILPCKRTFSCPKYSNCLHVNAGGKDVIIKENKTTLSYEGDGQEEGGAAKYFLNEQSFWGFSSTGDFMDDYDYQNIRYTVSMQSSTLPELYSTARISPISLTYFHYCLQNGNYTVNLHFAEIQFTNDQTYKSLGRRVFDIYVQERLAWKNFNIEDEGGSAEKPLVKQLLNVSVTDNLLEIRFYFAGKGTTRIPDRGVYGPIISAISVFSDLKLCSSGKKKGTAYVVAGAVAAACLIATILGILWWRGNLPGKWCRKKGNAYSDLC</sequence>
<evidence type="ECO:0000256" key="7">
    <source>
        <dbReference type="ARBA" id="ARBA00022741"/>
    </source>
</evidence>
<feature type="signal peptide" evidence="14">
    <location>
        <begin position="1"/>
        <end position="18"/>
    </location>
</feature>
<proteinExistence type="predicted"/>
<feature type="domain" description="Malectin" evidence="15">
    <location>
        <begin position="407"/>
        <end position="595"/>
    </location>
</feature>
<evidence type="ECO:0000256" key="5">
    <source>
        <dbReference type="ARBA" id="ARBA00022679"/>
    </source>
</evidence>
<keyword evidence="8" id="KW-0067">ATP-binding</keyword>
<dbReference type="Pfam" id="PF11721">
    <property type="entry name" value="Malectin"/>
    <property type="match status" value="1"/>
</dbReference>
<dbReference type="Proteomes" id="UP001141253">
    <property type="component" value="Chromosome 4"/>
</dbReference>
<dbReference type="SUPFAM" id="SSF52058">
    <property type="entry name" value="L domain-like"/>
    <property type="match status" value="1"/>
</dbReference>
<keyword evidence="3" id="KW-0418">Kinase</keyword>
<evidence type="ECO:0000259" key="15">
    <source>
        <dbReference type="Pfam" id="PF11721"/>
    </source>
</evidence>
<dbReference type="PANTHER" id="PTHR48006">
    <property type="entry name" value="LEUCINE-RICH REPEAT-CONTAINING PROTEIN DDB_G0281931-RELATED"/>
    <property type="match status" value="1"/>
</dbReference>
<keyword evidence="13" id="KW-0472">Membrane</keyword>
<evidence type="ECO:0000256" key="10">
    <source>
        <dbReference type="ARBA" id="ARBA00023180"/>
    </source>
</evidence>
<dbReference type="InterPro" id="IPR032675">
    <property type="entry name" value="LRR_dom_sf"/>
</dbReference>